<evidence type="ECO:0000313" key="1">
    <source>
        <dbReference type="EMBL" id="KAI3820206.1"/>
    </source>
</evidence>
<evidence type="ECO:0000313" key="2">
    <source>
        <dbReference type="Proteomes" id="UP001056120"/>
    </source>
</evidence>
<organism evidence="1 2">
    <name type="scientific">Smallanthus sonchifolius</name>
    <dbReference type="NCBI Taxonomy" id="185202"/>
    <lineage>
        <taxon>Eukaryota</taxon>
        <taxon>Viridiplantae</taxon>
        <taxon>Streptophyta</taxon>
        <taxon>Embryophyta</taxon>
        <taxon>Tracheophyta</taxon>
        <taxon>Spermatophyta</taxon>
        <taxon>Magnoliopsida</taxon>
        <taxon>eudicotyledons</taxon>
        <taxon>Gunneridae</taxon>
        <taxon>Pentapetalae</taxon>
        <taxon>asterids</taxon>
        <taxon>campanulids</taxon>
        <taxon>Asterales</taxon>
        <taxon>Asteraceae</taxon>
        <taxon>Asteroideae</taxon>
        <taxon>Heliantheae alliance</taxon>
        <taxon>Millerieae</taxon>
        <taxon>Smallanthus</taxon>
    </lineage>
</organism>
<accession>A0ACB9JJ66</accession>
<dbReference type="Proteomes" id="UP001056120">
    <property type="component" value="Linkage Group LG03"/>
</dbReference>
<proteinExistence type="predicted"/>
<dbReference type="EMBL" id="CM042020">
    <property type="protein sequence ID" value="KAI3820206.1"/>
    <property type="molecule type" value="Genomic_DNA"/>
</dbReference>
<sequence>MLATEVSGVNSGNHAAHAPKKVINPGNAYNQNGIQNMDGGKSKGFDFSRAVNGNAGVSKPVQSAQVLPIHSGRRPLPAGLLCLLRSPLPSPISSPKPSLLPIRLIPTTVFLVLDFEKSLKYNKLVGESLDSCMTDQGGSSGKDPDKSIAPPQKQLDCQVNREFFEGMRILPRSIVSPPKGTQQPAGQTLSSETTAREVSQIKDYGISNDQKLAITNRLCGPAKAVRAVDMDDRDQGDYDFFEDQVKAMGLDYDYCIEDVESDDKNGTAQFFAA</sequence>
<gene>
    <name evidence="1" type="ORF">L1987_07749</name>
</gene>
<name>A0ACB9JJ66_9ASTR</name>
<keyword evidence="2" id="KW-1185">Reference proteome</keyword>
<reference evidence="1 2" key="2">
    <citation type="journal article" date="2022" name="Mol. Ecol. Resour.">
        <title>The genomes of chicory, endive, great burdock and yacon provide insights into Asteraceae paleo-polyploidization history and plant inulin production.</title>
        <authorList>
            <person name="Fan W."/>
            <person name="Wang S."/>
            <person name="Wang H."/>
            <person name="Wang A."/>
            <person name="Jiang F."/>
            <person name="Liu H."/>
            <person name="Zhao H."/>
            <person name="Xu D."/>
            <person name="Zhang Y."/>
        </authorList>
    </citation>
    <scope>NUCLEOTIDE SEQUENCE [LARGE SCALE GENOMIC DNA]</scope>
    <source>
        <strain evidence="2">cv. Yunnan</strain>
        <tissue evidence="1">Leaves</tissue>
    </source>
</reference>
<comment type="caution">
    <text evidence="1">The sequence shown here is derived from an EMBL/GenBank/DDBJ whole genome shotgun (WGS) entry which is preliminary data.</text>
</comment>
<protein>
    <submittedName>
        <fullName evidence="1">Uncharacterized protein</fullName>
    </submittedName>
</protein>
<reference evidence="2" key="1">
    <citation type="journal article" date="2022" name="Mol. Ecol. Resour.">
        <title>The genomes of chicory, endive, great burdock and yacon provide insights into Asteraceae palaeo-polyploidization history and plant inulin production.</title>
        <authorList>
            <person name="Fan W."/>
            <person name="Wang S."/>
            <person name="Wang H."/>
            <person name="Wang A."/>
            <person name="Jiang F."/>
            <person name="Liu H."/>
            <person name="Zhao H."/>
            <person name="Xu D."/>
            <person name="Zhang Y."/>
        </authorList>
    </citation>
    <scope>NUCLEOTIDE SEQUENCE [LARGE SCALE GENOMIC DNA]</scope>
    <source>
        <strain evidence="2">cv. Yunnan</strain>
    </source>
</reference>